<evidence type="ECO:0000256" key="1">
    <source>
        <dbReference type="SAM" id="MobiDB-lite"/>
    </source>
</evidence>
<sequence length="104" mass="10770">MAGGPEDPAAPATAPAPAPLAASDCYKKTAIGVRPAPPEHAGLGCTRAARRGGATAGPARRAERMRPDSRLQLPVHGLRLACLGAGRRLRPFAIRDALRRCATL</sequence>
<evidence type="ECO:0000313" key="2">
    <source>
        <dbReference type="EMBL" id="KIY92706.1"/>
    </source>
</evidence>
<feature type="compositionally biased region" description="Low complexity" evidence="1">
    <location>
        <begin position="41"/>
        <end position="59"/>
    </location>
</feature>
<reference evidence="2 3" key="1">
    <citation type="journal article" date="2013" name="BMC Genomics">
        <title>Reconstruction of the lipid metabolism for the microalga Monoraphidium neglectum from its genome sequence reveals characteristics suitable for biofuel production.</title>
        <authorList>
            <person name="Bogen C."/>
            <person name="Al-Dilaimi A."/>
            <person name="Albersmeier A."/>
            <person name="Wichmann J."/>
            <person name="Grundmann M."/>
            <person name="Rupp O."/>
            <person name="Lauersen K.J."/>
            <person name="Blifernez-Klassen O."/>
            <person name="Kalinowski J."/>
            <person name="Goesmann A."/>
            <person name="Mussgnug J.H."/>
            <person name="Kruse O."/>
        </authorList>
    </citation>
    <scope>NUCLEOTIDE SEQUENCE [LARGE SCALE GENOMIC DNA]</scope>
    <source>
        <strain evidence="2 3">SAG 48.87</strain>
    </source>
</reference>
<dbReference type="EMBL" id="KK105384">
    <property type="protein sequence ID" value="KIY92706.1"/>
    <property type="molecule type" value="Genomic_DNA"/>
</dbReference>
<proteinExistence type="predicted"/>
<dbReference type="KEGG" id="mng:MNEG_15256"/>
<evidence type="ECO:0000313" key="3">
    <source>
        <dbReference type="Proteomes" id="UP000054498"/>
    </source>
</evidence>
<keyword evidence="3" id="KW-1185">Reference proteome</keyword>
<dbReference type="Proteomes" id="UP000054498">
    <property type="component" value="Unassembled WGS sequence"/>
</dbReference>
<feature type="region of interest" description="Disordered" evidence="1">
    <location>
        <begin position="33"/>
        <end position="67"/>
    </location>
</feature>
<accession>A0A0D2LSE7</accession>
<gene>
    <name evidence="2" type="ORF">MNEG_15256</name>
</gene>
<protein>
    <submittedName>
        <fullName evidence="2">Uncharacterized protein</fullName>
    </submittedName>
</protein>
<dbReference type="GeneID" id="25732899"/>
<dbReference type="AlphaFoldDB" id="A0A0D2LSE7"/>
<dbReference type="RefSeq" id="XP_013891726.1">
    <property type="nucleotide sequence ID" value="XM_014036272.1"/>
</dbReference>
<name>A0A0D2LSE7_9CHLO</name>
<organism evidence="2 3">
    <name type="scientific">Monoraphidium neglectum</name>
    <dbReference type="NCBI Taxonomy" id="145388"/>
    <lineage>
        <taxon>Eukaryota</taxon>
        <taxon>Viridiplantae</taxon>
        <taxon>Chlorophyta</taxon>
        <taxon>core chlorophytes</taxon>
        <taxon>Chlorophyceae</taxon>
        <taxon>CS clade</taxon>
        <taxon>Sphaeropleales</taxon>
        <taxon>Selenastraceae</taxon>
        <taxon>Monoraphidium</taxon>
    </lineage>
</organism>